<evidence type="ECO:0000313" key="3">
    <source>
        <dbReference type="EMBL" id="STD05751.1"/>
    </source>
</evidence>
<feature type="transmembrane region" description="Helical" evidence="1">
    <location>
        <begin position="224"/>
        <end position="244"/>
    </location>
</feature>
<dbReference type="Proteomes" id="UP000273270">
    <property type="component" value="Chromosome"/>
</dbReference>
<dbReference type="Proteomes" id="UP000255224">
    <property type="component" value="Unassembled WGS sequence"/>
</dbReference>
<dbReference type="EMBL" id="CP033920">
    <property type="protein sequence ID" value="AZA46778.1"/>
    <property type="molecule type" value="Genomic_DNA"/>
</dbReference>
<evidence type="ECO:0000313" key="5">
    <source>
        <dbReference type="Proteomes" id="UP000273270"/>
    </source>
</evidence>
<dbReference type="RefSeq" id="WP_123876645.1">
    <property type="nucleotide sequence ID" value="NZ_CP033920.1"/>
</dbReference>
<reference evidence="5" key="2">
    <citation type="submission" date="2018-11" db="EMBL/GenBank/DDBJ databases">
        <title>Proposal to divide the Flavobacteriaceae and reorganize its genera based on Amino Acid Identity values calculated from whole genome sequences.</title>
        <authorList>
            <person name="Nicholson A.C."/>
            <person name="Gulvik C.A."/>
            <person name="Whitney A.M."/>
            <person name="Humrighouse B.W."/>
            <person name="Bell M."/>
            <person name="Holmes B."/>
            <person name="Steigerwalt A.G."/>
            <person name="Villarma A."/>
            <person name="Sheth M."/>
            <person name="Batra D."/>
            <person name="Pryor J."/>
            <person name="Bernardet J.-F."/>
            <person name="Hugo C."/>
            <person name="Kampfer P."/>
            <person name="Newman J."/>
            <person name="McQuiston J.R."/>
        </authorList>
    </citation>
    <scope>NUCLEOTIDE SEQUENCE [LARGE SCALE GENOMIC DNA]</scope>
    <source>
        <strain evidence="5">G0188</strain>
    </source>
</reference>
<name>A0A376ECC5_CHRCU</name>
<feature type="transmembrane region" description="Helical" evidence="1">
    <location>
        <begin position="91"/>
        <end position="110"/>
    </location>
</feature>
<accession>A0A376ECC5</accession>
<keyword evidence="5" id="KW-1185">Reference proteome</keyword>
<evidence type="ECO:0000313" key="2">
    <source>
        <dbReference type="EMBL" id="AZA46778.1"/>
    </source>
</evidence>
<sequence length="445" mass="47575">MAVYLPENVFAVCTNQLNSDYKQFNLSDNRQFKSVKLGTQNRVFLVKIDKKLSEDFECKSGWSSGLGTVAFGGGVIGGMLLVAATAATIPVAGWIVGGAIAIAAFGYGLWQMSQRPTCSEMIGFEESQWKNHHTTVHFDSNKVKNKDMYLALTKNSMLACKEGGVLLPFISRTSANSAAYSISLNNNTEKWVNIGSGLIAGVLFGFSMGTSLPVGGLLGGARSLYVAKQTAIFLGFLPIGYFLINPLASSTATSINAGIGDGSYENVKGAGESTTNLIQPTDSWDPYSVAMDAKDIPNIKQRMIDNKATKSDIAKFETGVAEAQRQGTYSLKNNPDLKEIIIRMKNGDFGSVLKDKITNKSGNLRGMVNERNVGSAVNIHHENGKASIKANTLLNIETSGKVAGGIITLIAPFVSSFFAENAIRLAAEDFSNDNTDSIAVNANDA</sequence>
<organism evidence="3 4">
    <name type="scientific">Chryseobacterium carnipullorum</name>
    <dbReference type="NCBI Taxonomy" id="1124835"/>
    <lineage>
        <taxon>Bacteria</taxon>
        <taxon>Pseudomonadati</taxon>
        <taxon>Bacteroidota</taxon>
        <taxon>Flavobacteriia</taxon>
        <taxon>Flavobacteriales</taxon>
        <taxon>Weeksellaceae</taxon>
        <taxon>Chryseobacterium group</taxon>
        <taxon>Chryseobacterium</taxon>
    </lineage>
</organism>
<dbReference type="EMBL" id="UFVQ01000003">
    <property type="protein sequence ID" value="STD05751.1"/>
    <property type="molecule type" value="Genomic_DNA"/>
</dbReference>
<reference evidence="3 4" key="1">
    <citation type="submission" date="2018-06" db="EMBL/GenBank/DDBJ databases">
        <authorList>
            <consortium name="Pathogen Informatics"/>
            <person name="Doyle S."/>
        </authorList>
    </citation>
    <scope>NUCLEOTIDE SEQUENCE [LARGE SCALE GENOMIC DNA]</scope>
    <source>
        <strain evidence="3 4">NCTC13533</strain>
    </source>
</reference>
<evidence type="ECO:0000256" key="1">
    <source>
        <dbReference type="SAM" id="Phobius"/>
    </source>
</evidence>
<gene>
    <name evidence="2" type="ORF">EG346_00450</name>
    <name evidence="3" type="ORF">NCTC13533_03898</name>
</gene>
<feature type="transmembrane region" description="Helical" evidence="1">
    <location>
        <begin position="191"/>
        <end position="212"/>
    </location>
</feature>
<dbReference type="KEGG" id="ccau:EG346_00450"/>
<reference evidence="2" key="3">
    <citation type="submission" date="2018-11" db="EMBL/GenBank/DDBJ databases">
        <title>Proposal to divide the Flavobacteriaceae and reorganize its genera based on Amino Acid Identity values calculated from whole genome sequences.</title>
        <authorList>
            <person name="Nicholson A.C."/>
            <person name="Gulvik C.A."/>
            <person name="Whitney A.M."/>
            <person name="Humrighouse B.W."/>
            <person name="Bell M."/>
            <person name="Holmes B."/>
            <person name="Steigerwalt A."/>
            <person name="Villarma A."/>
            <person name="Sheth M."/>
            <person name="Batra D."/>
            <person name="Pryor J."/>
            <person name="Bernardet J.-F."/>
            <person name="Hugo C."/>
            <person name="Kampfer P."/>
            <person name="Newman J."/>
            <person name="Mcquiston J.R."/>
        </authorList>
    </citation>
    <scope>NUCLEOTIDE SEQUENCE [LARGE SCALE GENOMIC DNA]</scope>
    <source>
        <strain evidence="2">G0188</strain>
    </source>
</reference>
<dbReference type="AlphaFoldDB" id="A0A376ECC5"/>
<proteinExistence type="predicted"/>
<accession>A0A3G6LXV2</accession>
<feature type="transmembrane region" description="Helical" evidence="1">
    <location>
        <begin position="66"/>
        <end position="85"/>
    </location>
</feature>
<dbReference type="OrthoDB" id="1273603at2"/>
<evidence type="ECO:0008006" key="6">
    <source>
        <dbReference type="Google" id="ProtNLM"/>
    </source>
</evidence>
<keyword evidence="1" id="KW-0472">Membrane</keyword>
<keyword evidence="1" id="KW-1133">Transmembrane helix</keyword>
<protein>
    <recommendedName>
        <fullName evidence="6">DUF4280 domain-containing protein</fullName>
    </recommendedName>
</protein>
<dbReference type="STRING" id="297244.SAMN05421639_102666"/>
<evidence type="ECO:0000313" key="4">
    <source>
        <dbReference type="Proteomes" id="UP000255224"/>
    </source>
</evidence>
<keyword evidence="1" id="KW-0812">Transmembrane</keyword>